<comment type="caution">
    <text evidence="1">The sequence shown here is derived from an EMBL/GenBank/DDBJ whole genome shotgun (WGS) entry which is preliminary data.</text>
</comment>
<evidence type="ECO:0000313" key="1">
    <source>
        <dbReference type="EMBL" id="GIY70479.1"/>
    </source>
</evidence>
<evidence type="ECO:0000313" key="2">
    <source>
        <dbReference type="Proteomes" id="UP001054837"/>
    </source>
</evidence>
<proteinExistence type="predicted"/>
<dbReference type="AlphaFoldDB" id="A0AAV4VKJ3"/>
<dbReference type="Proteomes" id="UP001054837">
    <property type="component" value="Unassembled WGS sequence"/>
</dbReference>
<gene>
    <name evidence="1" type="ORF">CDAR_491961</name>
</gene>
<sequence length="129" mass="15637">MSFQLIFPNLKFYTYVEYLISSKFLRNSWLTDNLETQFSVPQLTEQVVIVEETRQLRHFCLPRSGYKWMKFRCPQERSSQQKRSSIYYVHQNRCLFYAEDWFSTINGTNVMKQFERPNREIENGLLGLK</sequence>
<reference evidence="1 2" key="1">
    <citation type="submission" date="2021-06" db="EMBL/GenBank/DDBJ databases">
        <title>Caerostris darwini draft genome.</title>
        <authorList>
            <person name="Kono N."/>
            <person name="Arakawa K."/>
        </authorList>
    </citation>
    <scope>NUCLEOTIDE SEQUENCE [LARGE SCALE GENOMIC DNA]</scope>
</reference>
<protein>
    <submittedName>
        <fullName evidence="1">Uncharacterized protein</fullName>
    </submittedName>
</protein>
<name>A0AAV4VKJ3_9ARAC</name>
<dbReference type="EMBL" id="BPLQ01013182">
    <property type="protein sequence ID" value="GIY70479.1"/>
    <property type="molecule type" value="Genomic_DNA"/>
</dbReference>
<accession>A0AAV4VKJ3</accession>
<organism evidence="1 2">
    <name type="scientific">Caerostris darwini</name>
    <dbReference type="NCBI Taxonomy" id="1538125"/>
    <lineage>
        <taxon>Eukaryota</taxon>
        <taxon>Metazoa</taxon>
        <taxon>Ecdysozoa</taxon>
        <taxon>Arthropoda</taxon>
        <taxon>Chelicerata</taxon>
        <taxon>Arachnida</taxon>
        <taxon>Araneae</taxon>
        <taxon>Araneomorphae</taxon>
        <taxon>Entelegynae</taxon>
        <taxon>Araneoidea</taxon>
        <taxon>Araneidae</taxon>
        <taxon>Caerostris</taxon>
    </lineage>
</organism>
<keyword evidence="2" id="KW-1185">Reference proteome</keyword>